<sequence>MDAHLSTKLLADLLTDLLTLADRPQPQRADIRVWSMSGVERLTFPDGTTAVFKYAKKPFDHEDQALRLARALGVPVPQLYASAARNGWLGMLLEDLGTPVREADDLDGAPAAVVLHRTRRAFGLPILDQEGLRALPDRALDHLDRLRKAERWQDADDIEEALDRIAQAAGPRSAGAMLEPFGWVHSEFHPTSLHIGRNGWRLLDFARAFTGPGLLDLASWHGTLDDPDPVRLRVFLDQYVVAGGAPDALAKRGGLPAEQWALGWHRMWAVEWFMEQSIRWIDDPATDPAYLKVVRRHLTDVARLLEV</sequence>
<gene>
    <name evidence="1" type="ORF">QIS96_17490</name>
</gene>
<comment type="caution">
    <text evidence="1">The sequence shown here is derived from an EMBL/GenBank/DDBJ whole genome shotgun (WGS) entry which is preliminary data.</text>
</comment>
<protein>
    <submittedName>
        <fullName evidence="1">Aminoglycoside phosphotransferase family protein</fullName>
    </submittedName>
</protein>
<dbReference type="InterPro" id="IPR011009">
    <property type="entry name" value="Kinase-like_dom_sf"/>
</dbReference>
<dbReference type="Proteomes" id="UP001223978">
    <property type="component" value="Unassembled WGS sequence"/>
</dbReference>
<name>A0ABT6SDR2_9ACTN</name>
<evidence type="ECO:0000313" key="1">
    <source>
        <dbReference type="EMBL" id="MDI3405608.1"/>
    </source>
</evidence>
<reference evidence="1 2" key="1">
    <citation type="submission" date="2023-05" db="EMBL/GenBank/DDBJ databases">
        <title>Draft genome sequence of Streptomyces sp. B-S-A6 isolated from a cave soil in Thailand.</title>
        <authorList>
            <person name="Chamroensaksri N."/>
            <person name="Muangham S."/>
        </authorList>
    </citation>
    <scope>NUCLEOTIDE SEQUENCE [LARGE SCALE GENOMIC DNA]</scope>
    <source>
        <strain evidence="1 2">B-S-A6</strain>
    </source>
</reference>
<accession>A0ABT6SDR2</accession>
<dbReference type="RefSeq" id="WP_282543548.1">
    <property type="nucleotide sequence ID" value="NZ_JASCIQ010000017.1"/>
</dbReference>
<proteinExistence type="predicted"/>
<organism evidence="1 2">
    <name type="scientific">Streptomyces cavernicola</name>
    <dbReference type="NCBI Taxonomy" id="3043613"/>
    <lineage>
        <taxon>Bacteria</taxon>
        <taxon>Bacillati</taxon>
        <taxon>Actinomycetota</taxon>
        <taxon>Actinomycetes</taxon>
        <taxon>Kitasatosporales</taxon>
        <taxon>Streptomycetaceae</taxon>
        <taxon>Streptomyces</taxon>
    </lineage>
</organism>
<dbReference type="EMBL" id="JASCIQ010000017">
    <property type="protein sequence ID" value="MDI3405608.1"/>
    <property type="molecule type" value="Genomic_DNA"/>
</dbReference>
<keyword evidence="2" id="KW-1185">Reference proteome</keyword>
<evidence type="ECO:0000313" key="2">
    <source>
        <dbReference type="Proteomes" id="UP001223978"/>
    </source>
</evidence>
<dbReference type="SUPFAM" id="SSF56112">
    <property type="entry name" value="Protein kinase-like (PK-like)"/>
    <property type="match status" value="1"/>
</dbReference>